<feature type="transmembrane region" description="Helical" evidence="16">
    <location>
        <begin position="231"/>
        <end position="252"/>
    </location>
</feature>
<feature type="compositionally biased region" description="Gly residues" evidence="15">
    <location>
        <begin position="410"/>
        <end position="431"/>
    </location>
</feature>
<evidence type="ECO:0000313" key="18">
    <source>
        <dbReference type="EMBL" id="BCS24862.1"/>
    </source>
</evidence>
<proteinExistence type="inferred from homology"/>
<dbReference type="InterPro" id="IPR049326">
    <property type="entry name" value="Rhodopsin_dom_fungi"/>
</dbReference>
<feature type="compositionally biased region" description="Pro residues" evidence="15">
    <location>
        <begin position="480"/>
        <end position="490"/>
    </location>
</feature>
<dbReference type="EMBL" id="AP024446">
    <property type="protein sequence ID" value="BCS24862.1"/>
    <property type="molecule type" value="Genomic_DNA"/>
</dbReference>
<dbReference type="GO" id="GO:0005576">
    <property type="term" value="C:extracellular region"/>
    <property type="evidence" value="ECO:0007669"/>
    <property type="project" value="UniProtKB-SubCell"/>
</dbReference>
<evidence type="ECO:0000256" key="9">
    <source>
        <dbReference type="ARBA" id="ARBA00022989"/>
    </source>
</evidence>
<dbReference type="InterPro" id="IPR052337">
    <property type="entry name" value="SAT4-like"/>
</dbReference>
<keyword evidence="6" id="KW-0325">Glycoprotein</keyword>
<evidence type="ECO:0000256" key="8">
    <source>
        <dbReference type="ARBA" id="ARBA00022729"/>
    </source>
</evidence>
<feature type="transmembrane region" description="Helical" evidence="16">
    <location>
        <begin position="186"/>
        <end position="211"/>
    </location>
</feature>
<evidence type="ECO:0000256" key="5">
    <source>
        <dbReference type="ARBA" id="ARBA00022525"/>
    </source>
</evidence>
<feature type="transmembrane region" description="Helical" evidence="16">
    <location>
        <begin position="305"/>
        <end position="327"/>
    </location>
</feature>
<keyword evidence="6" id="KW-0336">GPI-anchor</keyword>
<feature type="disulfide bond" evidence="14">
    <location>
        <begin position="10"/>
        <end position="41"/>
    </location>
</feature>
<feature type="transmembrane region" description="Helical" evidence="16">
    <location>
        <begin position="71"/>
        <end position="94"/>
    </location>
</feature>
<dbReference type="Proteomes" id="UP000654913">
    <property type="component" value="Chromosome 4"/>
</dbReference>
<evidence type="ECO:0000256" key="2">
    <source>
        <dbReference type="ARBA" id="ARBA00004589"/>
    </source>
</evidence>
<keyword evidence="5" id="KW-0964">Secreted</keyword>
<evidence type="ECO:0000256" key="1">
    <source>
        <dbReference type="ARBA" id="ARBA00004141"/>
    </source>
</evidence>
<evidence type="ECO:0000256" key="15">
    <source>
        <dbReference type="SAM" id="MobiDB-lite"/>
    </source>
</evidence>
<protein>
    <recommendedName>
        <fullName evidence="17">CFEM domain-containing protein</fullName>
    </recommendedName>
</protein>
<reference evidence="18" key="2">
    <citation type="submission" date="2021-02" db="EMBL/GenBank/DDBJ databases">
        <title>Aspergillus puulaauensis MK2 genome sequence.</title>
        <authorList>
            <person name="Futagami T."/>
            <person name="Mori K."/>
            <person name="Kadooka C."/>
            <person name="Tanaka T."/>
        </authorList>
    </citation>
    <scope>NUCLEOTIDE SEQUENCE</scope>
    <source>
        <strain evidence="18">MK2</strain>
    </source>
</reference>
<comment type="similarity">
    <text evidence="4">Belongs to the RBT5 family.</text>
</comment>
<feature type="disulfide bond" evidence="14">
    <location>
        <begin position="20"/>
        <end position="27"/>
    </location>
</feature>
<keyword evidence="14" id="KW-0479">Metal-binding</keyword>
<dbReference type="GO" id="GO:0046872">
    <property type="term" value="F:metal ion binding"/>
    <property type="evidence" value="ECO:0007669"/>
    <property type="project" value="UniProtKB-UniRule"/>
</dbReference>
<name>A0A7R7XNL7_9EURO</name>
<feature type="disulfide bond" evidence="14">
    <location>
        <begin position="6"/>
        <end position="46"/>
    </location>
</feature>
<keyword evidence="11 14" id="KW-1015">Disulfide bond</keyword>
<evidence type="ECO:0000256" key="13">
    <source>
        <dbReference type="ARBA" id="ARBA00038359"/>
    </source>
</evidence>
<feature type="transmembrane region" description="Helical" evidence="16">
    <location>
        <begin position="106"/>
        <end position="125"/>
    </location>
</feature>
<feature type="disulfide bond" evidence="14">
    <location>
        <begin position="29"/>
        <end position="62"/>
    </location>
</feature>
<dbReference type="SMART" id="SM00747">
    <property type="entry name" value="CFEM"/>
    <property type="match status" value="1"/>
</dbReference>
<sequence length="499" mass="53646">MDLPSCALPCLISAVGNSTCALTDTACVCGTPQIAAQLEPCIMAACTVKEALTSKNMTYTMCDYPVSDDTAVFPITNIVGIVVAIVAVLMRLANRALDRRLALDDYILIFTLLLAAGISGIGIELRNYGLGKDMWRIPFDDIRQILKLFFIEEEMYCVCIATIKISILCLYLNIFPNRGVRIATYIMLAISLVWAIVSFFVLLFSCSPISYYWDMWDGEHTGKCMSHDKILVAHSVSNIVLDVLIVAIPMPTLATLHMPLEKRLGVCVMFAVGIVVTVISIFRLVETVGFNQTTNPTRDFVPVGIWSLLEFDVAIMCACMPAIRSLIIRIYRGQFKPHITALTNSLSGSTRFSSNNNSKNGSDSRTRVSHNLSASLSGSKARGKGPDDAVGPFIRLDDVGTTADAYYNGAGVGRNGRVGGGGGGGGAGRGYPGDIDLSGPPPGSPGVGPAPVPGPVPVQSPSRSYFKRWSLFSRKSSEPPQTPMLPPAPTSPSATYLVR</sequence>
<keyword evidence="14" id="KW-0408">Iron</keyword>
<dbReference type="OrthoDB" id="2496787at2759"/>
<feature type="compositionally biased region" description="Pro residues" evidence="15">
    <location>
        <begin position="439"/>
        <end position="458"/>
    </location>
</feature>
<dbReference type="InterPro" id="IPR008427">
    <property type="entry name" value="Extracellular_membr_CFEM_dom"/>
</dbReference>
<evidence type="ECO:0000256" key="4">
    <source>
        <dbReference type="ARBA" id="ARBA00010031"/>
    </source>
</evidence>
<keyword evidence="19" id="KW-1185">Reference proteome</keyword>
<accession>A0A7R7XNL7</accession>
<feature type="compositionally biased region" description="Polar residues" evidence="15">
    <location>
        <begin position="369"/>
        <end position="378"/>
    </location>
</feature>
<dbReference type="GO" id="GO:0098552">
    <property type="term" value="C:side of membrane"/>
    <property type="evidence" value="ECO:0007669"/>
    <property type="project" value="UniProtKB-KW"/>
</dbReference>
<evidence type="ECO:0000256" key="12">
    <source>
        <dbReference type="ARBA" id="ARBA00023288"/>
    </source>
</evidence>
<comment type="similarity">
    <text evidence="13">Belongs to the SAT4 family.</text>
</comment>
<feature type="domain" description="CFEM" evidence="17">
    <location>
        <begin position="1"/>
        <end position="88"/>
    </location>
</feature>
<reference evidence="18" key="1">
    <citation type="submission" date="2021-01" db="EMBL/GenBank/DDBJ databases">
        <authorList>
            <consortium name="Aspergillus puulaauensis MK2 genome sequencing consortium"/>
            <person name="Kazuki M."/>
            <person name="Futagami T."/>
        </authorList>
    </citation>
    <scope>NUCLEOTIDE SEQUENCE</scope>
    <source>
        <strain evidence="18">MK2</strain>
    </source>
</reference>
<dbReference type="Pfam" id="PF05730">
    <property type="entry name" value="CFEM"/>
    <property type="match status" value="1"/>
</dbReference>
<keyword evidence="12" id="KW-0449">Lipoprotein</keyword>
<comment type="subcellular location">
    <subcellularLocation>
        <location evidence="2">Membrane</location>
        <topology evidence="2">Lipid-anchor</topology>
        <topology evidence="2">GPI-anchor</topology>
    </subcellularLocation>
    <subcellularLocation>
        <location evidence="1">Membrane</location>
        <topology evidence="1">Multi-pass membrane protein</topology>
    </subcellularLocation>
    <subcellularLocation>
        <location evidence="3">Secreted</location>
    </subcellularLocation>
</comment>
<dbReference type="Pfam" id="PF20684">
    <property type="entry name" value="Fung_rhodopsin"/>
    <property type="match status" value="1"/>
</dbReference>
<keyword evidence="8" id="KW-0732">Signal</keyword>
<keyword evidence="10 16" id="KW-0472">Membrane</keyword>
<evidence type="ECO:0000259" key="17">
    <source>
        <dbReference type="PROSITE" id="PS52012"/>
    </source>
</evidence>
<dbReference type="PANTHER" id="PTHR33048">
    <property type="entry name" value="PTH11-LIKE INTEGRAL MEMBRANE PROTEIN (AFU_ORTHOLOGUE AFUA_5G11245)"/>
    <property type="match status" value="1"/>
</dbReference>
<feature type="region of interest" description="Disordered" evidence="15">
    <location>
        <begin position="409"/>
        <end position="499"/>
    </location>
</feature>
<dbReference type="KEGG" id="apuu:APUU_41306S"/>
<evidence type="ECO:0000256" key="3">
    <source>
        <dbReference type="ARBA" id="ARBA00004613"/>
    </source>
</evidence>
<evidence type="ECO:0000313" key="19">
    <source>
        <dbReference type="Proteomes" id="UP000654913"/>
    </source>
</evidence>
<evidence type="ECO:0000256" key="7">
    <source>
        <dbReference type="ARBA" id="ARBA00022692"/>
    </source>
</evidence>
<feature type="region of interest" description="Disordered" evidence="15">
    <location>
        <begin position="349"/>
        <end position="392"/>
    </location>
</feature>
<feature type="binding site" description="axial binding residue" evidence="14">
    <location>
        <position position="24"/>
    </location>
    <ligand>
        <name>heme</name>
        <dbReference type="ChEBI" id="CHEBI:30413"/>
    </ligand>
    <ligandPart>
        <name>Fe</name>
        <dbReference type="ChEBI" id="CHEBI:18248"/>
    </ligandPart>
</feature>
<dbReference type="AlphaFoldDB" id="A0A7R7XNL7"/>
<feature type="transmembrane region" description="Helical" evidence="16">
    <location>
        <begin position="264"/>
        <end position="285"/>
    </location>
</feature>
<feature type="compositionally biased region" description="Low complexity" evidence="15">
    <location>
        <begin position="353"/>
        <end position="363"/>
    </location>
</feature>
<dbReference type="GeneID" id="64974867"/>
<gene>
    <name evidence="18" type="ORF">APUU_41306S</name>
</gene>
<evidence type="ECO:0000256" key="6">
    <source>
        <dbReference type="ARBA" id="ARBA00022622"/>
    </source>
</evidence>
<evidence type="ECO:0000256" key="10">
    <source>
        <dbReference type="ARBA" id="ARBA00023136"/>
    </source>
</evidence>
<dbReference type="PROSITE" id="PS52012">
    <property type="entry name" value="CFEM"/>
    <property type="match status" value="1"/>
</dbReference>
<evidence type="ECO:0000256" key="16">
    <source>
        <dbReference type="SAM" id="Phobius"/>
    </source>
</evidence>
<feature type="transmembrane region" description="Helical" evidence="16">
    <location>
        <begin position="155"/>
        <end position="174"/>
    </location>
</feature>
<dbReference type="PANTHER" id="PTHR33048:SF143">
    <property type="entry name" value="EXTRACELLULAR MEMBRANE PROTEIN CFEM DOMAIN-CONTAINING PROTEIN-RELATED"/>
    <property type="match status" value="1"/>
</dbReference>
<dbReference type="RefSeq" id="XP_041557056.1">
    <property type="nucleotide sequence ID" value="XM_041704474.1"/>
</dbReference>
<keyword evidence="14" id="KW-0349">Heme</keyword>
<keyword evidence="9 16" id="KW-1133">Transmembrane helix</keyword>
<keyword evidence="7 16" id="KW-0812">Transmembrane</keyword>
<organism evidence="18 19">
    <name type="scientific">Aspergillus puulaauensis</name>
    <dbReference type="NCBI Taxonomy" id="1220207"/>
    <lineage>
        <taxon>Eukaryota</taxon>
        <taxon>Fungi</taxon>
        <taxon>Dikarya</taxon>
        <taxon>Ascomycota</taxon>
        <taxon>Pezizomycotina</taxon>
        <taxon>Eurotiomycetes</taxon>
        <taxon>Eurotiomycetidae</taxon>
        <taxon>Eurotiales</taxon>
        <taxon>Aspergillaceae</taxon>
        <taxon>Aspergillus</taxon>
    </lineage>
</organism>
<evidence type="ECO:0000256" key="11">
    <source>
        <dbReference type="ARBA" id="ARBA00023157"/>
    </source>
</evidence>
<evidence type="ECO:0000256" key="14">
    <source>
        <dbReference type="PROSITE-ProRule" id="PRU01356"/>
    </source>
</evidence>